<reference evidence="4 5" key="1">
    <citation type="submission" date="2023-12" db="EMBL/GenBank/DDBJ databases">
        <title>A high-quality genome assembly for Dillenia turbinata (Dilleniales).</title>
        <authorList>
            <person name="Chanderbali A."/>
        </authorList>
    </citation>
    <scope>NUCLEOTIDE SEQUENCE [LARGE SCALE GENOMIC DNA]</scope>
    <source>
        <strain evidence="4">LSX21</strain>
        <tissue evidence="4">Leaf</tissue>
    </source>
</reference>
<dbReference type="GO" id="GO:0004471">
    <property type="term" value="F:malate dehydrogenase (decarboxylating) (NAD+) activity"/>
    <property type="evidence" value="ECO:0007669"/>
    <property type="project" value="TreeGrafter"/>
</dbReference>
<dbReference type="Gene3D" id="3.40.50.10380">
    <property type="entry name" value="Malic enzyme, N-terminal domain"/>
    <property type="match status" value="1"/>
</dbReference>
<feature type="domain" description="Malic enzyme N-terminal" evidence="3">
    <location>
        <begin position="39"/>
        <end position="181"/>
    </location>
</feature>
<dbReference type="InterPro" id="IPR037062">
    <property type="entry name" value="Malic_N_dom_sf"/>
</dbReference>
<organism evidence="4 5">
    <name type="scientific">Dillenia turbinata</name>
    <dbReference type="NCBI Taxonomy" id="194707"/>
    <lineage>
        <taxon>Eukaryota</taxon>
        <taxon>Viridiplantae</taxon>
        <taxon>Streptophyta</taxon>
        <taxon>Embryophyta</taxon>
        <taxon>Tracheophyta</taxon>
        <taxon>Spermatophyta</taxon>
        <taxon>Magnoliopsida</taxon>
        <taxon>eudicotyledons</taxon>
        <taxon>Gunneridae</taxon>
        <taxon>Pentapetalae</taxon>
        <taxon>Dilleniales</taxon>
        <taxon>Dilleniaceae</taxon>
        <taxon>Dillenia</taxon>
    </lineage>
</organism>
<comment type="cofactor">
    <cofactor evidence="1">
        <name>Mg(2+)</name>
        <dbReference type="ChEBI" id="CHEBI:18420"/>
    </cofactor>
</comment>
<comment type="caution">
    <text evidence="4">The sequence shown here is derived from an EMBL/GenBank/DDBJ whole genome shotgun (WGS) entry which is preliminary data.</text>
</comment>
<proteinExistence type="predicted"/>
<dbReference type="PANTHER" id="PTHR23406:SF32">
    <property type="entry name" value="NADP-DEPENDENT MALIC ENZYME"/>
    <property type="match status" value="1"/>
</dbReference>
<evidence type="ECO:0000256" key="1">
    <source>
        <dbReference type="ARBA" id="ARBA00001946"/>
    </source>
</evidence>
<dbReference type="SUPFAM" id="SSF51735">
    <property type="entry name" value="NAD(P)-binding Rossmann-fold domains"/>
    <property type="match status" value="1"/>
</dbReference>
<dbReference type="InterPro" id="IPR046346">
    <property type="entry name" value="Aminoacid_DH-like_N_sf"/>
</dbReference>
<evidence type="ECO:0000259" key="3">
    <source>
        <dbReference type="SMART" id="SM01274"/>
    </source>
</evidence>
<dbReference type="PANTHER" id="PTHR23406">
    <property type="entry name" value="MALIC ENZYME-RELATED"/>
    <property type="match status" value="1"/>
</dbReference>
<dbReference type="Pfam" id="PF00390">
    <property type="entry name" value="malic"/>
    <property type="match status" value="1"/>
</dbReference>
<protein>
    <submittedName>
        <fullName evidence="4">Malic enzyme, NAD-binding</fullName>
    </submittedName>
</protein>
<dbReference type="SUPFAM" id="SSF53223">
    <property type="entry name" value="Aminoacid dehydrogenase-like, N-terminal domain"/>
    <property type="match status" value="1"/>
</dbReference>
<name>A0AAN8W012_9MAGN</name>
<evidence type="ECO:0000313" key="5">
    <source>
        <dbReference type="Proteomes" id="UP001370490"/>
    </source>
</evidence>
<gene>
    <name evidence="4" type="ORF">RJ641_030901</name>
</gene>
<sequence>MYGPQVTAFSMTEFDLRGLLPPTVMSNEQQIERDILEEASYILNDPFMVLIANIEEYAAINYGGLFRRPRGMYFSAADWEEMMSVVYNWPAELVDMIVVTDGRRILGLGDLGVQGLGITIGKLDLFVAAAGINPQRILSPSESTVLPVMIDVGTKNERLLKSLTLNSLLTAECTPREAYSIVGDHIIFASGSPFIDVDLGNGLIGHCNQGNNMYVYPGLAEYMTDEEVLKGKIYPSISRKMALFTYSSVLFFGHGAKNEAQD</sequence>
<dbReference type="SMART" id="SM01274">
    <property type="entry name" value="malic"/>
    <property type="match status" value="1"/>
</dbReference>
<dbReference type="GO" id="GO:0005739">
    <property type="term" value="C:mitochondrion"/>
    <property type="evidence" value="ECO:0007669"/>
    <property type="project" value="TreeGrafter"/>
</dbReference>
<dbReference type="InterPro" id="IPR012302">
    <property type="entry name" value="Malic_NAD-bd"/>
</dbReference>
<dbReference type="InterPro" id="IPR012301">
    <property type="entry name" value="Malic_N_dom"/>
</dbReference>
<dbReference type="AlphaFoldDB" id="A0AAN8W012"/>
<dbReference type="Proteomes" id="UP001370490">
    <property type="component" value="Unassembled WGS sequence"/>
</dbReference>
<evidence type="ECO:0000256" key="2">
    <source>
        <dbReference type="ARBA" id="ARBA00023002"/>
    </source>
</evidence>
<dbReference type="InterPro" id="IPR036291">
    <property type="entry name" value="NAD(P)-bd_dom_sf"/>
</dbReference>
<dbReference type="GO" id="GO:0006108">
    <property type="term" value="P:malate metabolic process"/>
    <property type="evidence" value="ECO:0007669"/>
    <property type="project" value="TreeGrafter"/>
</dbReference>
<dbReference type="GO" id="GO:0051287">
    <property type="term" value="F:NAD binding"/>
    <property type="evidence" value="ECO:0007669"/>
    <property type="project" value="InterPro"/>
</dbReference>
<keyword evidence="2" id="KW-0560">Oxidoreductase</keyword>
<evidence type="ECO:0000313" key="4">
    <source>
        <dbReference type="EMBL" id="KAK6937393.1"/>
    </source>
</evidence>
<dbReference type="Pfam" id="PF03949">
    <property type="entry name" value="Malic_M"/>
    <property type="match status" value="1"/>
</dbReference>
<dbReference type="EMBL" id="JBAMMX010000006">
    <property type="protein sequence ID" value="KAK6937393.1"/>
    <property type="molecule type" value="Genomic_DNA"/>
</dbReference>
<keyword evidence="5" id="KW-1185">Reference proteome</keyword>
<accession>A0AAN8W012</accession>